<accession>A0ABX8X8R5</accession>
<organism evidence="4 5">
    <name type="scientific">Shewanella putrefaciens</name>
    <name type="common">Pseudomonas putrefaciens</name>
    <dbReference type="NCBI Taxonomy" id="24"/>
    <lineage>
        <taxon>Bacteria</taxon>
        <taxon>Pseudomonadati</taxon>
        <taxon>Pseudomonadota</taxon>
        <taxon>Gammaproteobacteria</taxon>
        <taxon>Alteromonadales</taxon>
        <taxon>Shewanellaceae</taxon>
        <taxon>Shewanella</taxon>
    </lineage>
</organism>
<dbReference type="InterPro" id="IPR005467">
    <property type="entry name" value="His_kinase_dom"/>
</dbReference>
<dbReference type="SUPFAM" id="SSF55874">
    <property type="entry name" value="ATPase domain of HSP90 chaperone/DNA topoisomerase II/histidine kinase"/>
    <property type="match status" value="1"/>
</dbReference>
<reference evidence="4 5" key="1">
    <citation type="submission" date="2021-08" db="EMBL/GenBank/DDBJ databases">
        <title>Shewanella putrefaciens YZ-J, complete genome.</title>
        <authorList>
            <person name="Yi Z."/>
        </authorList>
    </citation>
    <scope>NUCLEOTIDE SEQUENCE [LARGE SCALE GENOMIC DNA]</scope>
    <source>
        <strain evidence="4 5">YZ-J</strain>
    </source>
</reference>
<dbReference type="InterPro" id="IPR029016">
    <property type="entry name" value="GAF-like_dom_sf"/>
</dbReference>
<comment type="catalytic activity">
    <reaction evidence="1">
        <text>ATP + protein L-histidine = ADP + protein N-phospho-L-histidine.</text>
        <dbReference type="EC" id="2.7.13.3"/>
    </reaction>
</comment>
<feature type="domain" description="Histidine kinase" evidence="3">
    <location>
        <begin position="217"/>
        <end position="449"/>
    </location>
</feature>
<dbReference type="InterPro" id="IPR004358">
    <property type="entry name" value="Sig_transdc_His_kin-like_C"/>
</dbReference>
<evidence type="ECO:0000313" key="5">
    <source>
        <dbReference type="Proteomes" id="UP000827084"/>
    </source>
</evidence>
<dbReference type="Pfam" id="PF02518">
    <property type="entry name" value="HATPase_c"/>
    <property type="match status" value="1"/>
</dbReference>
<evidence type="ECO:0000313" key="4">
    <source>
        <dbReference type="EMBL" id="QYX71628.1"/>
    </source>
</evidence>
<dbReference type="EMBL" id="CP080635">
    <property type="protein sequence ID" value="QYX71628.1"/>
    <property type="molecule type" value="Genomic_DNA"/>
</dbReference>
<dbReference type="PRINTS" id="PR00344">
    <property type="entry name" value="BCTRLSENSOR"/>
</dbReference>
<dbReference type="RefSeq" id="WP_025008819.1">
    <property type="nucleotide sequence ID" value="NZ_BMPK01000008.1"/>
</dbReference>
<dbReference type="InterPro" id="IPR003594">
    <property type="entry name" value="HATPase_dom"/>
</dbReference>
<dbReference type="Pfam" id="PF01590">
    <property type="entry name" value="GAF"/>
    <property type="match status" value="1"/>
</dbReference>
<evidence type="ECO:0000259" key="3">
    <source>
        <dbReference type="PROSITE" id="PS50109"/>
    </source>
</evidence>
<evidence type="ECO:0000256" key="2">
    <source>
        <dbReference type="ARBA" id="ARBA00012438"/>
    </source>
</evidence>
<dbReference type="Gene3D" id="3.30.450.40">
    <property type="match status" value="1"/>
</dbReference>
<dbReference type="InterPro" id="IPR003018">
    <property type="entry name" value="GAF"/>
</dbReference>
<evidence type="ECO:0000256" key="1">
    <source>
        <dbReference type="ARBA" id="ARBA00000085"/>
    </source>
</evidence>
<dbReference type="EC" id="2.7.13.3" evidence="2"/>
<keyword evidence="4" id="KW-0418">Kinase</keyword>
<dbReference type="SMART" id="SM00387">
    <property type="entry name" value="HATPase_c"/>
    <property type="match status" value="1"/>
</dbReference>
<dbReference type="GeneID" id="67444129"/>
<gene>
    <name evidence="4" type="ORF">K3G22_12670</name>
</gene>
<sequence>MTRMFDRILFDVSQSPLIDKGDLTVAAQLIVSSVCKGLNVKRVGIWLLSEDRQSISCFYLSHHPQLEQTLTLARVQYPHYFDLLDTERTIVLDHRQLDLASQELTTTYFITNNISAILTSPIRYHGKMVGIICIEHQGEPREWMPDDKAFVSTLAEIFARSISARDRLDYQRQLKVVNADLELRTQELEAALAHLSATQNHLIEKEKMAALGSLVAGVAHEVNTPLGIAVTSVTHCLDELALLKRFFESNELDQEKFLNFMTTMQDGLSLVDRNLARAAELVHNFKRTAADQSIWERERFNLKAYILQVFSSLKPLMRKKSISLTINVDDGIYLYSYPGAIAQIFTNLVSNSFRHGFPDNFTGEKQIIVEADKTSSTINIIYQDSGVGMSDDIKARAFEPFFTTAKQSGGTGLGMSIIHNLVTQKLNGRISLISAPNQGVKIEMQLPEE</sequence>
<name>A0ABX8X8R5_SHEPU</name>
<dbReference type="PANTHER" id="PTHR43065">
    <property type="entry name" value="SENSOR HISTIDINE KINASE"/>
    <property type="match status" value="1"/>
</dbReference>
<proteinExistence type="predicted"/>
<protein>
    <recommendedName>
        <fullName evidence="2">histidine kinase</fullName>
        <ecNumber evidence="2">2.7.13.3</ecNumber>
    </recommendedName>
</protein>
<dbReference type="GO" id="GO:0016301">
    <property type="term" value="F:kinase activity"/>
    <property type="evidence" value="ECO:0007669"/>
    <property type="project" value="UniProtKB-KW"/>
</dbReference>
<dbReference type="InterPro" id="IPR036890">
    <property type="entry name" value="HATPase_C_sf"/>
</dbReference>
<dbReference type="PROSITE" id="PS50109">
    <property type="entry name" value="HIS_KIN"/>
    <property type="match status" value="1"/>
</dbReference>
<dbReference type="Proteomes" id="UP000827084">
    <property type="component" value="Chromosome"/>
</dbReference>
<dbReference type="Gene3D" id="1.10.287.130">
    <property type="match status" value="1"/>
</dbReference>
<dbReference type="SMART" id="SM00065">
    <property type="entry name" value="GAF"/>
    <property type="match status" value="1"/>
</dbReference>
<dbReference type="Gene3D" id="3.30.565.10">
    <property type="entry name" value="Histidine kinase-like ATPase, C-terminal domain"/>
    <property type="match status" value="1"/>
</dbReference>
<keyword evidence="4" id="KW-0808">Transferase</keyword>
<dbReference type="SUPFAM" id="SSF55781">
    <property type="entry name" value="GAF domain-like"/>
    <property type="match status" value="1"/>
</dbReference>
<keyword evidence="5" id="KW-1185">Reference proteome</keyword>